<dbReference type="InterPro" id="IPR037923">
    <property type="entry name" value="HTH-like"/>
</dbReference>
<evidence type="ECO:0000256" key="1">
    <source>
        <dbReference type="ARBA" id="ARBA00023015"/>
    </source>
</evidence>
<protein>
    <submittedName>
        <fullName evidence="6">AraC family transcriptional regulator</fullName>
    </submittedName>
</protein>
<dbReference type="Pfam" id="PF12833">
    <property type="entry name" value="HTH_18"/>
    <property type="match status" value="1"/>
</dbReference>
<evidence type="ECO:0000256" key="4">
    <source>
        <dbReference type="ARBA" id="ARBA00023163"/>
    </source>
</evidence>
<feature type="domain" description="HTH araC/xylS-type" evidence="5">
    <location>
        <begin position="191"/>
        <end position="289"/>
    </location>
</feature>
<proteinExistence type="predicted"/>
<dbReference type="InterPro" id="IPR018060">
    <property type="entry name" value="HTH_AraC"/>
</dbReference>
<evidence type="ECO:0000256" key="2">
    <source>
        <dbReference type="ARBA" id="ARBA00023125"/>
    </source>
</evidence>
<dbReference type="SUPFAM" id="SSF51215">
    <property type="entry name" value="Regulatory protein AraC"/>
    <property type="match status" value="1"/>
</dbReference>
<evidence type="ECO:0000313" key="7">
    <source>
        <dbReference type="Proteomes" id="UP001243717"/>
    </source>
</evidence>
<dbReference type="InterPro" id="IPR003313">
    <property type="entry name" value="AraC-bd"/>
</dbReference>
<evidence type="ECO:0000259" key="5">
    <source>
        <dbReference type="PROSITE" id="PS01124"/>
    </source>
</evidence>
<reference evidence="6 7" key="1">
    <citation type="submission" date="2023-04" db="EMBL/GenBank/DDBJ databases">
        <title>A novel bacteria isolated from coastal sediment.</title>
        <authorList>
            <person name="Liu X.-J."/>
            <person name="Du Z.-J."/>
        </authorList>
    </citation>
    <scope>NUCLEOTIDE SEQUENCE [LARGE SCALE GENOMIC DNA]</scope>
    <source>
        <strain evidence="6 7">SDUM461004</strain>
    </source>
</reference>
<dbReference type="Proteomes" id="UP001243717">
    <property type="component" value="Unassembled WGS sequence"/>
</dbReference>
<keyword evidence="4" id="KW-0804">Transcription</keyword>
<dbReference type="InterPro" id="IPR050204">
    <property type="entry name" value="AraC_XylS_family_regulators"/>
</dbReference>
<dbReference type="SUPFAM" id="SSF46689">
    <property type="entry name" value="Homeodomain-like"/>
    <property type="match status" value="2"/>
</dbReference>
<dbReference type="Pfam" id="PF02311">
    <property type="entry name" value="AraC_binding"/>
    <property type="match status" value="1"/>
</dbReference>
<dbReference type="PROSITE" id="PS00041">
    <property type="entry name" value="HTH_ARAC_FAMILY_1"/>
    <property type="match status" value="1"/>
</dbReference>
<keyword evidence="7" id="KW-1185">Reference proteome</keyword>
<keyword evidence="1" id="KW-0805">Transcription regulation</keyword>
<keyword evidence="2" id="KW-0238">DNA-binding</keyword>
<dbReference type="RefSeq" id="WP_308983391.1">
    <property type="nucleotide sequence ID" value="NZ_JARXIC010000001.1"/>
</dbReference>
<accession>A0ABU1ADU9</accession>
<dbReference type="Gene3D" id="1.10.10.60">
    <property type="entry name" value="Homeodomain-like"/>
    <property type="match status" value="2"/>
</dbReference>
<dbReference type="PANTHER" id="PTHR46796">
    <property type="entry name" value="HTH-TYPE TRANSCRIPTIONAL ACTIVATOR RHAS-RELATED"/>
    <property type="match status" value="1"/>
</dbReference>
<dbReference type="PROSITE" id="PS01124">
    <property type="entry name" value="HTH_ARAC_FAMILY_2"/>
    <property type="match status" value="1"/>
</dbReference>
<comment type="caution">
    <text evidence="6">The sequence shown here is derived from an EMBL/GenBank/DDBJ whole genome shotgun (WGS) entry which is preliminary data.</text>
</comment>
<sequence>MSFLISTTMHVHEKWLIQDTMYRGSAVKSFSQGLSCGFLNKSGKTEDVCDEHYDRLAMVYVLRGRGTYHDSLGHQFELRQGDVFFRFPDRSHTGTIDPDSQWHECFVSLRSEWYHIFQQLELIRPHQVRFEMGMTENIPTRIHGLMELIRKADTPTEISSIEFEIAALIRRVLASAQENRYADTPHVDRLKHAREIIRSQAAQKCSIEALLSDIGLSYSRLRSLFRSAYHISPGEFRIQVRIENACTLLETTDLPINKIADQLGYADAFTFSKQFKQRVALSPQQFRSR</sequence>
<dbReference type="EMBL" id="JARXIC010000001">
    <property type="protein sequence ID" value="MDQ8192882.1"/>
    <property type="molecule type" value="Genomic_DNA"/>
</dbReference>
<keyword evidence="3" id="KW-0010">Activator</keyword>
<dbReference type="SMART" id="SM00342">
    <property type="entry name" value="HTH_ARAC"/>
    <property type="match status" value="1"/>
</dbReference>
<dbReference type="InterPro" id="IPR009057">
    <property type="entry name" value="Homeodomain-like_sf"/>
</dbReference>
<gene>
    <name evidence="6" type="ORF">QEH59_00495</name>
</gene>
<organism evidence="6 7">
    <name type="scientific">Thalassobacterium sedimentorum</name>
    <dbReference type="NCBI Taxonomy" id="3041258"/>
    <lineage>
        <taxon>Bacteria</taxon>
        <taxon>Pseudomonadati</taxon>
        <taxon>Verrucomicrobiota</taxon>
        <taxon>Opitutia</taxon>
        <taxon>Puniceicoccales</taxon>
        <taxon>Coraliomargaritaceae</taxon>
        <taxon>Thalassobacterium</taxon>
    </lineage>
</organism>
<dbReference type="InterPro" id="IPR018062">
    <property type="entry name" value="HTH_AraC-typ_CS"/>
</dbReference>
<name>A0ABU1ADU9_9BACT</name>
<evidence type="ECO:0000313" key="6">
    <source>
        <dbReference type="EMBL" id="MDQ8192882.1"/>
    </source>
</evidence>
<evidence type="ECO:0000256" key="3">
    <source>
        <dbReference type="ARBA" id="ARBA00023159"/>
    </source>
</evidence>